<feature type="domain" description="C2H2-type" evidence="9">
    <location>
        <begin position="419"/>
        <end position="446"/>
    </location>
</feature>
<accession>A0A0P4WGT1</accession>
<dbReference type="PROSITE" id="PS50097">
    <property type="entry name" value="BTB"/>
    <property type="match status" value="1"/>
</dbReference>
<evidence type="ECO:0000256" key="2">
    <source>
        <dbReference type="ARBA" id="ARBA00022782"/>
    </source>
</evidence>
<dbReference type="Gene3D" id="3.30.160.60">
    <property type="entry name" value="Classic Zinc Finger"/>
    <property type="match status" value="1"/>
</dbReference>
<feature type="compositionally biased region" description="Basic and acidic residues" evidence="7">
    <location>
        <begin position="196"/>
        <end position="212"/>
    </location>
</feature>
<dbReference type="GO" id="GO:0048813">
    <property type="term" value="P:dendrite morphogenesis"/>
    <property type="evidence" value="ECO:0007669"/>
    <property type="project" value="UniProtKB-ARBA"/>
</dbReference>
<dbReference type="InterPro" id="IPR036236">
    <property type="entry name" value="Znf_C2H2_sf"/>
</dbReference>
<evidence type="ECO:0000256" key="1">
    <source>
        <dbReference type="ARBA" id="ARBA00022473"/>
    </source>
</evidence>
<keyword evidence="6" id="KW-0862">Zinc</keyword>
<evidence type="ECO:0008006" key="11">
    <source>
        <dbReference type="Google" id="ProtNLM"/>
    </source>
</evidence>
<dbReference type="GO" id="GO:0005634">
    <property type="term" value="C:nucleus"/>
    <property type="evidence" value="ECO:0007669"/>
    <property type="project" value="TreeGrafter"/>
</dbReference>
<dbReference type="SMART" id="SM00355">
    <property type="entry name" value="ZnF_C2H2"/>
    <property type="match status" value="3"/>
</dbReference>
<dbReference type="AlphaFoldDB" id="A0A0P4WGT1"/>
<dbReference type="Pfam" id="PF00651">
    <property type="entry name" value="BTB"/>
    <property type="match status" value="1"/>
</dbReference>
<dbReference type="SUPFAM" id="SSF54695">
    <property type="entry name" value="POZ domain"/>
    <property type="match status" value="1"/>
</dbReference>
<dbReference type="PROSITE" id="PS00028">
    <property type="entry name" value="ZINC_FINGER_C2H2_1"/>
    <property type="match status" value="1"/>
</dbReference>
<dbReference type="InterPro" id="IPR000210">
    <property type="entry name" value="BTB/POZ_dom"/>
</dbReference>
<protein>
    <recommendedName>
        <fullName evidence="11">BTB domain-containing protein</fullName>
    </recommendedName>
</protein>
<feature type="domain" description="BTB" evidence="8">
    <location>
        <begin position="31"/>
        <end position="96"/>
    </location>
</feature>
<keyword evidence="2" id="KW-0221">Differentiation</keyword>
<keyword evidence="6" id="KW-0863">Zinc-finger</keyword>
<dbReference type="PROSITE" id="PS50157">
    <property type="entry name" value="ZINC_FINGER_C2H2_2"/>
    <property type="match status" value="1"/>
</dbReference>
<dbReference type="PANTHER" id="PTHR23110:SF111">
    <property type="entry name" value="LONGITUDINALS LACKING PROTEIN, ISOFORMS F_I_K_T"/>
    <property type="match status" value="1"/>
</dbReference>
<dbReference type="GO" id="GO:0045467">
    <property type="term" value="P:R7 cell development"/>
    <property type="evidence" value="ECO:0007669"/>
    <property type="project" value="UniProtKB-ARBA"/>
</dbReference>
<dbReference type="InterPro" id="IPR051095">
    <property type="entry name" value="Dros_DevTransReg"/>
</dbReference>
<dbReference type="GO" id="GO:0045476">
    <property type="term" value="P:nurse cell apoptotic process"/>
    <property type="evidence" value="ECO:0007669"/>
    <property type="project" value="UniProtKB-ARBA"/>
</dbReference>
<dbReference type="EMBL" id="GDRN01073611">
    <property type="protein sequence ID" value="JAI63356.1"/>
    <property type="molecule type" value="Transcribed_RNA"/>
</dbReference>
<keyword evidence="1" id="KW-0217">Developmental protein</keyword>
<dbReference type="GO" id="GO:0035167">
    <property type="term" value="P:larval lymph gland hemopoiesis"/>
    <property type="evidence" value="ECO:0007669"/>
    <property type="project" value="UniProtKB-ARBA"/>
</dbReference>
<evidence type="ECO:0000256" key="3">
    <source>
        <dbReference type="ARBA" id="ARBA00022902"/>
    </source>
</evidence>
<name>A0A0P4WGT1_SCYOL</name>
<dbReference type="SUPFAM" id="SSF57667">
    <property type="entry name" value="beta-beta-alpha zinc fingers"/>
    <property type="match status" value="1"/>
</dbReference>
<dbReference type="InterPro" id="IPR013087">
    <property type="entry name" value="Znf_C2H2_type"/>
</dbReference>
<feature type="region of interest" description="Disordered" evidence="7">
    <location>
        <begin position="266"/>
        <end position="285"/>
    </location>
</feature>
<evidence type="ECO:0000256" key="6">
    <source>
        <dbReference type="PROSITE-ProRule" id="PRU00042"/>
    </source>
</evidence>
<dbReference type="GO" id="GO:0008406">
    <property type="term" value="P:gonad development"/>
    <property type="evidence" value="ECO:0007669"/>
    <property type="project" value="UniProtKB-ARBA"/>
</dbReference>
<sequence length="478" mass="52913">MADGMLSLSWNNHSTTFSHTLAALRAKERYTDVTLACEGKFYQVHKLVLSTCSEYFENMFDHTPCKHPVIVLSEIHREELEALLSYMYAGYVNVAENSLARLIKVAELLEVKGLAVPDEPPSSGKRGSNGHRTNESRVSPLARNVQSHSSTSDDRNMLATRSQSPSDDRTSPHPKRQRTRSEVSLLENTHSPKRSPLKEASRHTDYDHKEEAEPSWDEDDGGGQRISRAAEDQVAYQHQESLTDKVQVTLDENLVKEELVEDLRDGHSHSPKYENMADNTSDGGQSSVKLMIPKYEQSSEQEPIVQLGLGQQPPLHEAVIEALAGPSGMQGWAGGSEASRRLEAGGDLSSLPLCQTGTQSIPPLVGVSTEDLCSRGSSDVGMDCTTKKKMKHCPYCPYSTTKLSHMISHNVTHISKKFFSCPVCSFQTSTAENLRMHIRNHARGLPHMCNKCPLMFFTKGSLITHLQLHDVPSHCGGV</sequence>
<dbReference type="GO" id="GO:0006357">
    <property type="term" value="P:regulation of transcription by RNA polymerase II"/>
    <property type="evidence" value="ECO:0007669"/>
    <property type="project" value="TreeGrafter"/>
</dbReference>
<evidence type="ECO:0000256" key="7">
    <source>
        <dbReference type="SAM" id="MobiDB-lite"/>
    </source>
</evidence>
<feature type="region of interest" description="Disordered" evidence="7">
    <location>
        <begin position="115"/>
        <end position="224"/>
    </location>
</feature>
<dbReference type="GO" id="GO:0007464">
    <property type="term" value="P:R3/R4 cell fate commitment"/>
    <property type="evidence" value="ECO:0007669"/>
    <property type="project" value="UniProtKB-ARBA"/>
</dbReference>
<dbReference type="CDD" id="cd18315">
    <property type="entry name" value="BTB_POZ_BAB-like"/>
    <property type="match status" value="1"/>
</dbReference>
<organism evidence="10">
    <name type="scientific">Scylla olivacea</name>
    <name type="common">Orange mud crab</name>
    <name type="synonym">Cancer olivacea</name>
    <dbReference type="NCBI Taxonomy" id="85551"/>
    <lineage>
        <taxon>Eukaryota</taxon>
        <taxon>Metazoa</taxon>
        <taxon>Ecdysozoa</taxon>
        <taxon>Arthropoda</taxon>
        <taxon>Crustacea</taxon>
        <taxon>Multicrustacea</taxon>
        <taxon>Malacostraca</taxon>
        <taxon>Eumalacostraca</taxon>
        <taxon>Eucarida</taxon>
        <taxon>Decapoda</taxon>
        <taxon>Pleocyemata</taxon>
        <taxon>Brachyura</taxon>
        <taxon>Eubrachyura</taxon>
        <taxon>Portunoidea</taxon>
        <taxon>Portunidae</taxon>
        <taxon>Portuninae</taxon>
        <taxon>Scylla</taxon>
    </lineage>
</organism>
<keyword evidence="6" id="KW-0479">Metal-binding</keyword>
<dbReference type="GO" id="GO:0008270">
    <property type="term" value="F:zinc ion binding"/>
    <property type="evidence" value="ECO:0007669"/>
    <property type="project" value="UniProtKB-KW"/>
</dbReference>
<evidence type="ECO:0000256" key="4">
    <source>
        <dbReference type="ARBA" id="ARBA00023242"/>
    </source>
</evidence>
<keyword evidence="3" id="KW-0524">Neurogenesis</keyword>
<reference evidence="10" key="1">
    <citation type="submission" date="2015-09" db="EMBL/GenBank/DDBJ databases">
        <title>Scylla olivacea transcriptome.</title>
        <authorList>
            <person name="Ikhwanuddin M."/>
        </authorList>
    </citation>
    <scope>NUCLEOTIDE SEQUENCE</scope>
</reference>
<keyword evidence="4" id="KW-0539">Nucleus</keyword>
<dbReference type="GO" id="GO:0007526">
    <property type="term" value="P:larval somatic muscle development"/>
    <property type="evidence" value="ECO:0007669"/>
    <property type="project" value="UniProtKB-ARBA"/>
</dbReference>
<evidence type="ECO:0000259" key="9">
    <source>
        <dbReference type="PROSITE" id="PS50157"/>
    </source>
</evidence>
<dbReference type="Gene3D" id="3.30.710.10">
    <property type="entry name" value="Potassium Channel Kv1.1, Chain A"/>
    <property type="match status" value="1"/>
</dbReference>
<dbReference type="GO" id="GO:0016199">
    <property type="term" value="P:axon midline choice point recognition"/>
    <property type="evidence" value="ECO:0007669"/>
    <property type="project" value="UniProtKB-ARBA"/>
</dbReference>
<dbReference type="SMART" id="SM00225">
    <property type="entry name" value="BTB"/>
    <property type="match status" value="1"/>
</dbReference>
<dbReference type="PANTHER" id="PTHR23110">
    <property type="entry name" value="BTB DOMAIN TRANSCRIPTION FACTOR"/>
    <property type="match status" value="1"/>
</dbReference>
<evidence type="ECO:0000313" key="10">
    <source>
        <dbReference type="EMBL" id="JAI63356.1"/>
    </source>
</evidence>
<dbReference type="InterPro" id="IPR011333">
    <property type="entry name" value="SKP1/BTB/POZ_sf"/>
</dbReference>
<proteinExistence type="predicted"/>
<comment type="function">
    <text evidence="5">Putative transcription factor required for axon growth and guidance in the central and peripheral nervous systems. Repels CNS axons away from the midline by promoting the expression of the midline repellent sli and its receptor robo.</text>
</comment>
<evidence type="ECO:0000259" key="8">
    <source>
        <dbReference type="PROSITE" id="PS50097"/>
    </source>
</evidence>
<evidence type="ECO:0000256" key="5">
    <source>
        <dbReference type="ARBA" id="ARBA00037382"/>
    </source>
</evidence>
<dbReference type="Pfam" id="PF00096">
    <property type="entry name" value="zf-C2H2"/>
    <property type="match status" value="2"/>
</dbReference>